<protein>
    <submittedName>
        <fullName evidence="1">Transposase and inactivated derivative</fullName>
    </submittedName>
</protein>
<dbReference type="EMBL" id="BALG01000416">
    <property type="protein sequence ID" value="GAC44281.1"/>
    <property type="molecule type" value="Genomic_DNA"/>
</dbReference>
<comment type="caution">
    <text evidence="1">The sequence shown here is derived from an EMBL/GenBank/DDBJ whole genome shotgun (WGS) entry which is preliminary data.</text>
</comment>
<keyword evidence="2" id="KW-1185">Reference proteome</keyword>
<proteinExistence type="predicted"/>
<name>M9LRU8_PAEPP</name>
<accession>M9LRU8</accession>
<evidence type="ECO:0000313" key="1">
    <source>
        <dbReference type="EMBL" id="GAC44281.1"/>
    </source>
</evidence>
<organism evidence="1 2">
    <name type="scientific">Paenibacillus popilliae ATCC 14706</name>
    <dbReference type="NCBI Taxonomy" id="1212764"/>
    <lineage>
        <taxon>Bacteria</taxon>
        <taxon>Bacillati</taxon>
        <taxon>Bacillota</taxon>
        <taxon>Bacilli</taxon>
        <taxon>Bacillales</taxon>
        <taxon>Paenibacillaceae</taxon>
        <taxon>Paenibacillus</taxon>
    </lineage>
</organism>
<dbReference type="RefSeq" id="WP_006288077.1">
    <property type="nucleotide sequence ID" value="NZ_BALG01000416.1"/>
</dbReference>
<evidence type="ECO:0000313" key="2">
    <source>
        <dbReference type="Proteomes" id="UP000029453"/>
    </source>
</evidence>
<gene>
    <name evidence="1" type="ORF">PPOP_3684</name>
</gene>
<reference evidence="1 2" key="1">
    <citation type="submission" date="2012-10" db="EMBL/GenBank/DDBJ databases">
        <title>Draft Genome Sequence of Paenibacillus popilliae ATCC 14706T.</title>
        <authorList>
            <person name="Iiyama K."/>
            <person name="Mori K."/>
            <person name="Mon H."/>
            <person name="Chieda Y."/>
            <person name="Lee J.M."/>
            <person name="Kusakabe T."/>
            <person name="Tashiro K."/>
            <person name="Asano S."/>
            <person name="Yasunaga-Aoki C."/>
            <person name="Shimizu S."/>
        </authorList>
    </citation>
    <scope>NUCLEOTIDE SEQUENCE [LARGE SCALE GENOMIC DNA]</scope>
    <source>
        <strain evidence="1 2">ATCC 14706</strain>
    </source>
</reference>
<dbReference type="Proteomes" id="UP000029453">
    <property type="component" value="Unassembled WGS sequence"/>
</dbReference>
<dbReference type="AlphaFoldDB" id="M9LRU8"/>
<sequence length="52" mass="5785">MDKRKGKQTIGARTTVPVAHIEPQACSLEEAVDIVVKVKRAKNLKQRTIRAT</sequence>